<protein>
    <recommendedName>
        <fullName evidence="1">D-inositol 3-phosphate glycosyltransferase</fullName>
    </recommendedName>
</protein>
<keyword evidence="2 5" id="KW-0808">Transferase</keyword>
<dbReference type="SUPFAM" id="SSF53756">
    <property type="entry name" value="UDP-Glycosyltransferase/glycogen phosphorylase"/>
    <property type="match status" value="1"/>
</dbReference>
<evidence type="ECO:0000256" key="1">
    <source>
        <dbReference type="ARBA" id="ARBA00021292"/>
    </source>
</evidence>
<evidence type="ECO:0000256" key="3">
    <source>
        <dbReference type="SAM" id="MobiDB-lite"/>
    </source>
</evidence>
<dbReference type="PANTHER" id="PTHR12526:SF627">
    <property type="entry name" value="D-RHAMNOSYLTRANSFERASE WBPZ"/>
    <property type="match status" value="1"/>
</dbReference>
<dbReference type="RefSeq" id="WP_165303405.1">
    <property type="nucleotide sequence ID" value="NZ_JAAKZZ010000913.1"/>
</dbReference>
<name>A0A6G4X8V1_9ACTN</name>
<proteinExistence type="predicted"/>
<dbReference type="Gene3D" id="3.40.50.2000">
    <property type="entry name" value="Glycogen Phosphorylase B"/>
    <property type="match status" value="2"/>
</dbReference>
<reference evidence="5 6" key="1">
    <citation type="submission" date="2020-02" db="EMBL/GenBank/DDBJ databases">
        <title>Whole-genome analyses of novel actinobacteria.</title>
        <authorList>
            <person name="Sahin N."/>
            <person name="Tatar D."/>
        </authorList>
    </citation>
    <scope>NUCLEOTIDE SEQUENCE [LARGE SCALE GENOMIC DNA]</scope>
    <source>
        <strain evidence="5 6">SB3404</strain>
    </source>
</reference>
<evidence type="ECO:0000313" key="6">
    <source>
        <dbReference type="Proteomes" id="UP000477722"/>
    </source>
</evidence>
<dbReference type="AlphaFoldDB" id="A0A6G4X8V1"/>
<dbReference type="PANTHER" id="PTHR12526">
    <property type="entry name" value="GLYCOSYLTRANSFERASE"/>
    <property type="match status" value="1"/>
</dbReference>
<feature type="region of interest" description="Disordered" evidence="3">
    <location>
        <begin position="212"/>
        <end position="234"/>
    </location>
</feature>
<feature type="domain" description="Glycosyl transferase family 1" evidence="4">
    <location>
        <begin position="10"/>
        <end position="165"/>
    </location>
</feature>
<accession>A0A6G4X8V1</accession>
<organism evidence="5 6">
    <name type="scientific">Streptomyces boncukensis</name>
    <dbReference type="NCBI Taxonomy" id="2711219"/>
    <lineage>
        <taxon>Bacteria</taxon>
        <taxon>Bacillati</taxon>
        <taxon>Actinomycetota</taxon>
        <taxon>Actinomycetes</taxon>
        <taxon>Kitasatosporales</taxon>
        <taxon>Streptomycetaceae</taxon>
        <taxon>Streptomyces</taxon>
    </lineage>
</organism>
<dbReference type="GO" id="GO:0016757">
    <property type="term" value="F:glycosyltransferase activity"/>
    <property type="evidence" value="ECO:0007669"/>
    <property type="project" value="InterPro"/>
</dbReference>
<dbReference type="Pfam" id="PF00534">
    <property type="entry name" value="Glycos_transf_1"/>
    <property type="match status" value="1"/>
</dbReference>
<gene>
    <name evidence="5" type="ORF">G5C65_36940</name>
</gene>
<evidence type="ECO:0000256" key="2">
    <source>
        <dbReference type="ARBA" id="ARBA00022679"/>
    </source>
</evidence>
<dbReference type="InterPro" id="IPR001296">
    <property type="entry name" value="Glyco_trans_1"/>
</dbReference>
<dbReference type="EMBL" id="JAAKZZ010000913">
    <property type="protein sequence ID" value="NGO73808.1"/>
    <property type="molecule type" value="Genomic_DNA"/>
</dbReference>
<feature type="non-terminal residue" evidence="5">
    <location>
        <position position="1"/>
    </location>
</feature>
<sequence>GPAPAAAHPGPVVAAAGRLARGKRFDLLIEAFREVAARHPDWRLRIYGGGAERARLAELVERLGLRDAVRLMGPCTPIEPEFARASIVASASDAESFGMTLVEAMRCGVPVVSTDCPLGPAEIVEDGATGRLVPPGDSGALAAALLELIEDEPLRRSMAAAARERSRAYDPAPIALRYERLFEDLEASRAARSRQRRAARVRSAALAVPRRLLAPLGRSGRPTSRGTPEQGGGR</sequence>
<evidence type="ECO:0000313" key="5">
    <source>
        <dbReference type="EMBL" id="NGO73808.1"/>
    </source>
</evidence>
<comment type="caution">
    <text evidence="5">The sequence shown here is derived from an EMBL/GenBank/DDBJ whole genome shotgun (WGS) entry which is preliminary data.</text>
</comment>
<keyword evidence="6" id="KW-1185">Reference proteome</keyword>
<dbReference type="Proteomes" id="UP000477722">
    <property type="component" value="Unassembled WGS sequence"/>
</dbReference>
<evidence type="ECO:0000259" key="4">
    <source>
        <dbReference type="Pfam" id="PF00534"/>
    </source>
</evidence>